<proteinExistence type="predicted"/>
<reference evidence="1" key="1">
    <citation type="submission" date="2020-02" db="EMBL/GenBank/DDBJ databases">
        <authorList>
            <person name="Meier V. D."/>
        </authorList>
    </citation>
    <scope>NUCLEOTIDE SEQUENCE</scope>
    <source>
        <strain evidence="1">AVDCRST_MAG89</strain>
    </source>
</reference>
<organism evidence="1">
    <name type="scientific">uncultured Gemmatimonadota bacterium</name>
    <dbReference type="NCBI Taxonomy" id="203437"/>
    <lineage>
        <taxon>Bacteria</taxon>
        <taxon>Pseudomonadati</taxon>
        <taxon>Gemmatimonadota</taxon>
        <taxon>environmental samples</taxon>
    </lineage>
</organism>
<accession>A0A6J4KXB1</accession>
<dbReference type="AlphaFoldDB" id="A0A6J4KXB1"/>
<name>A0A6J4KXB1_9BACT</name>
<dbReference type="EMBL" id="CADCTV010000330">
    <property type="protein sequence ID" value="CAA9318160.1"/>
    <property type="molecule type" value="Genomic_DNA"/>
</dbReference>
<evidence type="ECO:0000313" key="1">
    <source>
        <dbReference type="EMBL" id="CAA9318160.1"/>
    </source>
</evidence>
<feature type="non-terminal residue" evidence="1">
    <location>
        <position position="61"/>
    </location>
</feature>
<feature type="non-terminal residue" evidence="1">
    <location>
        <position position="1"/>
    </location>
</feature>
<gene>
    <name evidence="1" type="ORF">AVDCRST_MAG89-1508</name>
</gene>
<sequence length="61" mass="7273">GTRQGIYQPYPRCAEQPAIRGRVRGGEQRDGPLQRVRERCPFDEIQRYRFTVARARRSRRV</sequence>
<protein>
    <submittedName>
        <fullName evidence="1">Uncharacterized protein</fullName>
    </submittedName>
</protein>